<dbReference type="Pfam" id="PF00795">
    <property type="entry name" value="CN_hydrolase"/>
    <property type="match status" value="1"/>
</dbReference>
<dbReference type="Gene3D" id="3.60.110.10">
    <property type="entry name" value="Carbon-nitrogen hydrolase"/>
    <property type="match status" value="1"/>
</dbReference>
<keyword evidence="3" id="KW-1185">Reference proteome</keyword>
<dbReference type="PANTHER" id="PTHR23088:SF50">
    <property type="entry name" value="HYDROLASE YHCX"/>
    <property type="match status" value="1"/>
</dbReference>
<dbReference type="InterPro" id="IPR036526">
    <property type="entry name" value="C-N_Hydrolase_sf"/>
</dbReference>
<gene>
    <name evidence="2" type="ORF">SAMN04488094_11091</name>
</gene>
<dbReference type="RefSeq" id="WP_093361672.1">
    <property type="nucleotide sequence ID" value="NZ_FOLG01000010.1"/>
</dbReference>
<dbReference type="PANTHER" id="PTHR23088">
    <property type="entry name" value="NITRILASE-RELATED"/>
    <property type="match status" value="1"/>
</dbReference>
<keyword evidence="2" id="KW-0378">Hydrolase</keyword>
<dbReference type="PROSITE" id="PS50263">
    <property type="entry name" value="CN_HYDROLASE"/>
    <property type="match status" value="1"/>
</dbReference>
<sequence length="300" mass="31695">MSSPRPFRVAAAAYPMDRLPDFAALAEKLDRWVAEAATAGADLLVFPEYAGMEAALVGTRGPVSTLAICERSADAAADFAKLCAELARTHGVHLLAGSLPTRDAGRLVNRATFHAPDGGLGWQDKQIMTPWERQNTPLEPGDPLVAFDTPFGRIGVVICYDSEFPELGASLAADVLLVPSCTEALPGHSRVRIAARARALENQCISVLAQTVGPVPDVDMIDENVGSAGVFAPPDQPFPDAGILAASPLNRPGWLFADVDPATIAETRSDGHVSLLADRPDAAKRSGIAPLRRLAVPNRP</sequence>
<proteinExistence type="predicted"/>
<organism evidence="2 3">
    <name type="scientific">Tropicimonas isoalkanivorans</name>
    <dbReference type="NCBI Taxonomy" id="441112"/>
    <lineage>
        <taxon>Bacteria</taxon>
        <taxon>Pseudomonadati</taxon>
        <taxon>Pseudomonadota</taxon>
        <taxon>Alphaproteobacteria</taxon>
        <taxon>Rhodobacterales</taxon>
        <taxon>Roseobacteraceae</taxon>
        <taxon>Tropicimonas</taxon>
    </lineage>
</organism>
<dbReference type="OrthoDB" id="9811121at2"/>
<evidence type="ECO:0000259" key="1">
    <source>
        <dbReference type="PROSITE" id="PS50263"/>
    </source>
</evidence>
<feature type="domain" description="CN hydrolase" evidence="1">
    <location>
        <begin position="7"/>
        <end position="261"/>
    </location>
</feature>
<dbReference type="CDD" id="cd07574">
    <property type="entry name" value="nitrilase_Rim1_like"/>
    <property type="match status" value="1"/>
</dbReference>
<dbReference type="SUPFAM" id="SSF56317">
    <property type="entry name" value="Carbon-nitrogen hydrolase"/>
    <property type="match status" value="1"/>
</dbReference>
<dbReference type="Proteomes" id="UP000198728">
    <property type="component" value="Unassembled WGS sequence"/>
</dbReference>
<evidence type="ECO:0000313" key="2">
    <source>
        <dbReference type="EMBL" id="SFC86256.1"/>
    </source>
</evidence>
<dbReference type="AlphaFoldDB" id="A0A1I1MME7"/>
<dbReference type="GO" id="GO:0016787">
    <property type="term" value="F:hydrolase activity"/>
    <property type="evidence" value="ECO:0007669"/>
    <property type="project" value="UniProtKB-KW"/>
</dbReference>
<dbReference type="InterPro" id="IPR003010">
    <property type="entry name" value="C-N_Hydrolase"/>
</dbReference>
<dbReference type="STRING" id="441112.SAMN04488094_11091"/>
<name>A0A1I1MME7_9RHOB</name>
<dbReference type="EMBL" id="FOLG01000010">
    <property type="protein sequence ID" value="SFC86256.1"/>
    <property type="molecule type" value="Genomic_DNA"/>
</dbReference>
<accession>A0A1I1MME7</accession>
<evidence type="ECO:0000313" key="3">
    <source>
        <dbReference type="Proteomes" id="UP000198728"/>
    </source>
</evidence>
<reference evidence="2 3" key="1">
    <citation type="submission" date="2016-10" db="EMBL/GenBank/DDBJ databases">
        <authorList>
            <person name="de Groot N.N."/>
        </authorList>
    </citation>
    <scope>NUCLEOTIDE SEQUENCE [LARGE SCALE GENOMIC DNA]</scope>
    <source>
        <strain evidence="2 3">DSM 19548</strain>
    </source>
</reference>
<protein>
    <submittedName>
        <fullName evidence="2">Predicted amidohydrolase</fullName>
    </submittedName>
</protein>